<dbReference type="OrthoDB" id="9800167at2"/>
<dbReference type="PANTHER" id="PTHR43014:SF4">
    <property type="entry name" value="PYRIDINE NUCLEOTIDE-DISULFIDE OXIDOREDUCTASE RCLA-RELATED"/>
    <property type="match status" value="1"/>
</dbReference>
<dbReference type="GO" id="GO:0004148">
    <property type="term" value="F:dihydrolipoyl dehydrogenase (NADH) activity"/>
    <property type="evidence" value="ECO:0007669"/>
    <property type="project" value="UniProtKB-EC"/>
</dbReference>
<keyword evidence="3" id="KW-0274">FAD</keyword>
<comment type="caution">
    <text evidence="6">The sequence shown here is derived from an EMBL/GenBank/DDBJ whole genome shotgun (WGS) entry which is preliminary data.</text>
</comment>
<dbReference type="RefSeq" id="WP_006003421.1">
    <property type="nucleotide sequence ID" value="NZ_BAET01000007.1"/>
</dbReference>
<sequence>MKVDTIIIGAGTAGRSALREVRQYTEDFLLINDGHWGTTCAAVGCMPSKALIEAANAFHTRHTFDEFGIEGAESVYANIPAVFARVRKMRDNFVEDLEATPYKMGKRAISGRAKLLGPKHLEVNGKKFEARTIILAPGSSPIIPQQWRKFEDRILTSDTIFEQTDLPKRIAVVGLGAVGIEIMQALARLGIDVAGFGSGESLAGIDDSQVLAKFRPLIEKEVPLHLGAKAELEEANGAIRVTGAGGSFEADAVLVAIGRQPNISNLGLENLGVKLNDKGMPEINPHTLRIDQLSVFLVGDANGHRPLLHEASDEGSIAGRIAAPDHSDSGLCRRTGLSIVFCSPQLALVGPPLSQLDETSISSGSADFSQQARASMAQTAAGILRIHADSKTGRLVAAEMCIPSGEHIAHQLALAIEGEMTVADMLAAPFYHPVLEEGVRSALRDLAKNIDSAGGTDMSNCKPIGHDALD</sequence>
<dbReference type="InterPro" id="IPR023753">
    <property type="entry name" value="FAD/NAD-binding_dom"/>
</dbReference>
<dbReference type="Gene3D" id="3.50.50.60">
    <property type="entry name" value="FAD/NAD(P)-binding domain"/>
    <property type="match status" value="2"/>
</dbReference>
<dbReference type="SUPFAM" id="SSF55424">
    <property type="entry name" value="FAD/NAD-linked reductases, dimerisation (C-terminal) domain"/>
    <property type="match status" value="1"/>
</dbReference>
<dbReference type="Pfam" id="PF07992">
    <property type="entry name" value="Pyr_redox_2"/>
    <property type="match status" value="1"/>
</dbReference>
<evidence type="ECO:0000256" key="1">
    <source>
        <dbReference type="ARBA" id="ARBA00001974"/>
    </source>
</evidence>
<dbReference type="InterPro" id="IPR004099">
    <property type="entry name" value="Pyr_nucl-diS_OxRdtase_dimer"/>
</dbReference>
<feature type="domain" description="FAD/NAD(P)-binding" evidence="5">
    <location>
        <begin position="4"/>
        <end position="315"/>
    </location>
</feature>
<evidence type="ECO:0000256" key="2">
    <source>
        <dbReference type="ARBA" id="ARBA00022630"/>
    </source>
</evidence>
<dbReference type="NCBIfam" id="NF004939">
    <property type="entry name" value="PRK06292.1-1"/>
    <property type="match status" value="1"/>
</dbReference>
<dbReference type="EC" id="1.8.1.4" evidence="6"/>
<keyword evidence="6" id="KW-0560">Oxidoreductase</keyword>
<reference evidence="6 7" key="1">
    <citation type="journal article" date="2012" name="J. Bacteriol.">
        <title>Genome sequence of proteorhodopsin-containing sea ice bacterium Glaciecola punicea ACAM 611T.</title>
        <authorList>
            <person name="Qin Q.-L."/>
            <person name="Xie B.-B."/>
            <person name="Shu Y.-L."/>
            <person name="Rong J.-C."/>
            <person name="Zhao D.-L."/>
            <person name="Zhang X.-Y."/>
            <person name="Chen X.-L."/>
            <person name="Zhou B.-C."/>
            <person name="Zhanga Y.-Z."/>
        </authorList>
    </citation>
    <scope>NUCLEOTIDE SEQUENCE [LARGE SCALE GENOMIC DNA]</scope>
    <source>
        <strain evidence="6 7">ACAM 611</strain>
    </source>
</reference>
<proteinExistence type="predicted"/>
<organism evidence="6 7">
    <name type="scientific">Glaciecola punicea ACAM 611</name>
    <dbReference type="NCBI Taxonomy" id="1121923"/>
    <lineage>
        <taxon>Bacteria</taxon>
        <taxon>Pseudomonadati</taxon>
        <taxon>Pseudomonadota</taxon>
        <taxon>Gammaproteobacteria</taxon>
        <taxon>Alteromonadales</taxon>
        <taxon>Alteromonadaceae</taxon>
        <taxon>Glaciecola</taxon>
    </lineage>
</organism>
<evidence type="ECO:0000259" key="4">
    <source>
        <dbReference type="Pfam" id="PF02852"/>
    </source>
</evidence>
<dbReference type="Pfam" id="PF02852">
    <property type="entry name" value="Pyr_redox_dim"/>
    <property type="match status" value="1"/>
</dbReference>
<dbReference type="Proteomes" id="UP000053586">
    <property type="component" value="Unassembled WGS sequence"/>
</dbReference>
<protein>
    <submittedName>
        <fullName evidence="6">Dihydrolipoamide dehydrogenase</fullName>
        <ecNumber evidence="6">1.8.1.4</ecNumber>
    </submittedName>
</protein>
<dbReference type="STRING" id="56804.BAE46_00070"/>
<evidence type="ECO:0000259" key="5">
    <source>
        <dbReference type="Pfam" id="PF07992"/>
    </source>
</evidence>
<feature type="domain" description="Pyridine nucleotide-disulphide oxidoreductase dimerisation" evidence="4">
    <location>
        <begin position="338"/>
        <end position="442"/>
    </location>
</feature>
<keyword evidence="7" id="KW-1185">Reference proteome</keyword>
<accession>H5T998</accession>
<dbReference type="InterPro" id="IPR036188">
    <property type="entry name" value="FAD/NAD-bd_sf"/>
</dbReference>
<reference evidence="6 7" key="2">
    <citation type="journal article" date="2017" name="Antonie Van Leeuwenhoek">
        <title>Rhizobium rhizosphaerae sp. nov., a novel species isolated from rice rhizosphere.</title>
        <authorList>
            <person name="Zhao J.J."/>
            <person name="Zhang J."/>
            <person name="Zhang R.J."/>
            <person name="Zhang C.W."/>
            <person name="Yin H.Q."/>
            <person name="Zhang X.X."/>
        </authorList>
    </citation>
    <scope>NUCLEOTIDE SEQUENCE [LARGE SCALE GENOMIC DNA]</scope>
    <source>
        <strain evidence="6 7">ACAM 611</strain>
    </source>
</reference>
<keyword evidence="2" id="KW-0285">Flavoprotein</keyword>
<dbReference type="PANTHER" id="PTHR43014">
    <property type="entry name" value="MERCURIC REDUCTASE"/>
    <property type="match status" value="1"/>
</dbReference>
<gene>
    <name evidence="6" type="ORF">GPUN_0737</name>
</gene>
<dbReference type="PRINTS" id="PR00368">
    <property type="entry name" value="FADPNR"/>
</dbReference>
<dbReference type="Gene3D" id="3.30.390.30">
    <property type="match status" value="1"/>
</dbReference>
<comment type="cofactor">
    <cofactor evidence="1">
        <name>FAD</name>
        <dbReference type="ChEBI" id="CHEBI:57692"/>
    </cofactor>
</comment>
<evidence type="ECO:0000313" key="7">
    <source>
        <dbReference type="Proteomes" id="UP000053586"/>
    </source>
</evidence>
<evidence type="ECO:0000313" key="6">
    <source>
        <dbReference type="EMBL" id="GAB54875.1"/>
    </source>
</evidence>
<dbReference type="AlphaFoldDB" id="H5T998"/>
<dbReference type="SUPFAM" id="SSF51905">
    <property type="entry name" value="FAD/NAD(P)-binding domain"/>
    <property type="match status" value="1"/>
</dbReference>
<dbReference type="PRINTS" id="PR00411">
    <property type="entry name" value="PNDRDTASEI"/>
</dbReference>
<dbReference type="GO" id="GO:0050660">
    <property type="term" value="F:flavin adenine dinucleotide binding"/>
    <property type="evidence" value="ECO:0007669"/>
    <property type="project" value="TreeGrafter"/>
</dbReference>
<dbReference type="InterPro" id="IPR016156">
    <property type="entry name" value="FAD/NAD-linked_Rdtase_dimer_sf"/>
</dbReference>
<evidence type="ECO:0000256" key="3">
    <source>
        <dbReference type="ARBA" id="ARBA00022827"/>
    </source>
</evidence>
<dbReference type="GO" id="GO:0003955">
    <property type="term" value="F:NAD(P)H dehydrogenase (quinone) activity"/>
    <property type="evidence" value="ECO:0007669"/>
    <property type="project" value="TreeGrafter"/>
</dbReference>
<dbReference type="eggNOG" id="COG1249">
    <property type="taxonomic scope" value="Bacteria"/>
</dbReference>
<name>H5T998_9ALTE</name>
<dbReference type="EMBL" id="BAET01000007">
    <property type="protein sequence ID" value="GAB54875.1"/>
    <property type="molecule type" value="Genomic_DNA"/>
</dbReference>